<dbReference type="AlphaFoldDB" id="A0AAV4TBR9"/>
<reference evidence="1 2" key="1">
    <citation type="submission" date="2021-06" db="EMBL/GenBank/DDBJ databases">
        <title>Caerostris extrusa draft genome.</title>
        <authorList>
            <person name="Kono N."/>
            <person name="Arakawa K."/>
        </authorList>
    </citation>
    <scope>NUCLEOTIDE SEQUENCE [LARGE SCALE GENOMIC DNA]</scope>
</reference>
<dbReference type="Proteomes" id="UP001054945">
    <property type="component" value="Unassembled WGS sequence"/>
</dbReference>
<gene>
    <name evidence="1" type="ORF">CEXT_699631</name>
</gene>
<keyword evidence="2" id="KW-1185">Reference proteome</keyword>
<protein>
    <submittedName>
        <fullName evidence="1">Uncharacterized protein</fullName>
    </submittedName>
</protein>
<evidence type="ECO:0000313" key="2">
    <source>
        <dbReference type="Proteomes" id="UP001054945"/>
    </source>
</evidence>
<sequence length="165" mass="18493">MRAILLERQRNARNVGGLGRMHGNWDLVYCPSLISSVLLPGEFCTVARRARRNARNVGGLGRMHGNWDLVYCPALISSVLLPERCIPIAERDTVSGLLSIKTAPANVPLNYESWSAWLLLKQKWSLFLGKKLELGHSEMRAILLQRKGGTRGMLEAWDKCKKIGI</sequence>
<proteinExistence type="predicted"/>
<organism evidence="1 2">
    <name type="scientific">Caerostris extrusa</name>
    <name type="common">Bark spider</name>
    <name type="synonym">Caerostris bankana</name>
    <dbReference type="NCBI Taxonomy" id="172846"/>
    <lineage>
        <taxon>Eukaryota</taxon>
        <taxon>Metazoa</taxon>
        <taxon>Ecdysozoa</taxon>
        <taxon>Arthropoda</taxon>
        <taxon>Chelicerata</taxon>
        <taxon>Arachnida</taxon>
        <taxon>Araneae</taxon>
        <taxon>Araneomorphae</taxon>
        <taxon>Entelegynae</taxon>
        <taxon>Araneoidea</taxon>
        <taxon>Araneidae</taxon>
        <taxon>Caerostris</taxon>
    </lineage>
</organism>
<dbReference type="EMBL" id="BPLR01010826">
    <property type="protein sequence ID" value="GIY42267.1"/>
    <property type="molecule type" value="Genomic_DNA"/>
</dbReference>
<accession>A0AAV4TBR9</accession>
<name>A0AAV4TBR9_CAEEX</name>
<evidence type="ECO:0000313" key="1">
    <source>
        <dbReference type="EMBL" id="GIY42267.1"/>
    </source>
</evidence>
<comment type="caution">
    <text evidence="1">The sequence shown here is derived from an EMBL/GenBank/DDBJ whole genome shotgun (WGS) entry which is preliminary data.</text>
</comment>